<dbReference type="GO" id="GO:0004497">
    <property type="term" value="F:monooxygenase activity"/>
    <property type="evidence" value="ECO:0007669"/>
    <property type="project" value="UniProtKB-KW"/>
</dbReference>
<dbReference type="InterPro" id="IPR017972">
    <property type="entry name" value="Cyt_P450_CS"/>
</dbReference>
<dbReference type="PROSITE" id="PS00086">
    <property type="entry name" value="CYTOCHROME_P450"/>
    <property type="match status" value="1"/>
</dbReference>
<dbReference type="AlphaFoldDB" id="A0A6A6HCA5"/>
<accession>A0A6A6HCA5</accession>
<evidence type="ECO:0000256" key="3">
    <source>
        <dbReference type="ARBA" id="ARBA00023004"/>
    </source>
</evidence>
<organism evidence="7 8">
    <name type="scientific">Viridothelium virens</name>
    <name type="common">Speckled blister lichen</name>
    <name type="synonym">Trypethelium virens</name>
    <dbReference type="NCBI Taxonomy" id="1048519"/>
    <lineage>
        <taxon>Eukaryota</taxon>
        <taxon>Fungi</taxon>
        <taxon>Dikarya</taxon>
        <taxon>Ascomycota</taxon>
        <taxon>Pezizomycotina</taxon>
        <taxon>Dothideomycetes</taxon>
        <taxon>Dothideomycetes incertae sedis</taxon>
        <taxon>Trypetheliales</taxon>
        <taxon>Trypetheliaceae</taxon>
        <taxon>Viridothelium</taxon>
    </lineage>
</organism>
<keyword evidence="4 5" id="KW-0349">Heme</keyword>
<dbReference type="GO" id="GO:0020037">
    <property type="term" value="F:heme binding"/>
    <property type="evidence" value="ECO:0007669"/>
    <property type="project" value="InterPro"/>
</dbReference>
<protein>
    <submittedName>
        <fullName evidence="7">Cytochrome P450</fullName>
    </submittedName>
</protein>
<keyword evidence="5" id="KW-0560">Oxidoreductase</keyword>
<keyword evidence="3 4" id="KW-0408">Iron</keyword>
<feature type="binding site" description="axial binding residue" evidence="4">
    <location>
        <position position="461"/>
    </location>
    <ligand>
        <name>heme</name>
        <dbReference type="ChEBI" id="CHEBI:30413"/>
    </ligand>
    <ligandPart>
        <name>Fe</name>
        <dbReference type="ChEBI" id="CHEBI:18248"/>
    </ligandPart>
</feature>
<gene>
    <name evidence="7" type="ORF">EV356DRAFT_500354</name>
</gene>
<dbReference type="EMBL" id="ML991791">
    <property type="protein sequence ID" value="KAF2235468.1"/>
    <property type="molecule type" value="Genomic_DNA"/>
</dbReference>
<dbReference type="Gene3D" id="1.10.630.10">
    <property type="entry name" value="Cytochrome P450"/>
    <property type="match status" value="1"/>
</dbReference>
<proteinExistence type="inferred from homology"/>
<evidence type="ECO:0000256" key="1">
    <source>
        <dbReference type="ARBA" id="ARBA00001971"/>
    </source>
</evidence>
<dbReference type="CDD" id="cd11062">
    <property type="entry name" value="CYP58-like"/>
    <property type="match status" value="1"/>
</dbReference>
<dbReference type="Pfam" id="PF00067">
    <property type="entry name" value="p450"/>
    <property type="match status" value="1"/>
</dbReference>
<dbReference type="InterPro" id="IPR001128">
    <property type="entry name" value="Cyt_P450"/>
</dbReference>
<dbReference type="OrthoDB" id="3945418at2759"/>
<dbReference type="SUPFAM" id="SSF48264">
    <property type="entry name" value="Cytochrome P450"/>
    <property type="match status" value="1"/>
</dbReference>
<dbReference type="PANTHER" id="PTHR24305">
    <property type="entry name" value="CYTOCHROME P450"/>
    <property type="match status" value="1"/>
</dbReference>
<evidence type="ECO:0000256" key="6">
    <source>
        <dbReference type="SAM" id="MobiDB-lite"/>
    </source>
</evidence>
<name>A0A6A6HCA5_VIRVR</name>
<sequence length="521" mass="59353">MVLSSSIIDFGDPSNRWMLVVCVVSARILYQVTLVVYNLYVSPLAKFPGPKLAAASHWYETYYSLLYEGGGRYYLKITEWHEKYGPIIRINPNELHIRDPEYFETIYSQGNDIDKVEWQRFMFSIPSSIGSTVEHDVHRIRKAPLLSFFSKARVQQQAPNIIARLETMFDRLRKEYVGKAKPVNLCDLFSCFAADVITRYSFGKSYDFLGYPDFICPFSTAVAGFKKAGQISIQFPIVPRLLRTIPDQWVSILRPSFAPVASFKKEVFRLIAAEKARKADGSTKDTDQSIFSQLLDSNLPASELESHRLMEEGVAVIGAAIDTTKWSTVVIIFHILQNPIVLERVRQELDKAIPDPSSLPPLTTLEQLPYFMACIEEGIRLSYGGFVRSPRRHPKPLQYQSWTIPARTPICTDAWTMHHDENIFPDSFSFRPERWLNDPKSPSGKSLSRYILAFGKGSRVCLGMQLAYAEMELSLAALFRQFDLQLHETTRKDIDVYSDALGPTPHPDSKGPRVLIRSRSD</sequence>
<evidence type="ECO:0000313" key="8">
    <source>
        <dbReference type="Proteomes" id="UP000800092"/>
    </source>
</evidence>
<dbReference type="Proteomes" id="UP000800092">
    <property type="component" value="Unassembled WGS sequence"/>
</dbReference>
<dbReference type="PANTHER" id="PTHR24305:SF231">
    <property type="entry name" value="P450, PUTATIVE (EUROFUNG)-RELATED"/>
    <property type="match status" value="1"/>
</dbReference>
<dbReference type="GO" id="GO:0016705">
    <property type="term" value="F:oxidoreductase activity, acting on paired donors, with incorporation or reduction of molecular oxygen"/>
    <property type="evidence" value="ECO:0007669"/>
    <property type="project" value="InterPro"/>
</dbReference>
<comment type="cofactor">
    <cofactor evidence="1 4">
        <name>heme</name>
        <dbReference type="ChEBI" id="CHEBI:30413"/>
    </cofactor>
</comment>
<evidence type="ECO:0000256" key="4">
    <source>
        <dbReference type="PIRSR" id="PIRSR602401-1"/>
    </source>
</evidence>
<evidence type="ECO:0000256" key="2">
    <source>
        <dbReference type="ARBA" id="ARBA00022723"/>
    </source>
</evidence>
<keyword evidence="8" id="KW-1185">Reference proteome</keyword>
<dbReference type="InterPro" id="IPR050121">
    <property type="entry name" value="Cytochrome_P450_monoxygenase"/>
</dbReference>
<feature type="region of interest" description="Disordered" evidence="6">
    <location>
        <begin position="497"/>
        <end position="521"/>
    </location>
</feature>
<dbReference type="PRINTS" id="PR00463">
    <property type="entry name" value="EP450I"/>
</dbReference>
<keyword evidence="5" id="KW-0503">Monooxygenase</keyword>
<reference evidence="7" key="1">
    <citation type="journal article" date="2020" name="Stud. Mycol.">
        <title>101 Dothideomycetes genomes: a test case for predicting lifestyles and emergence of pathogens.</title>
        <authorList>
            <person name="Haridas S."/>
            <person name="Albert R."/>
            <person name="Binder M."/>
            <person name="Bloem J."/>
            <person name="Labutti K."/>
            <person name="Salamov A."/>
            <person name="Andreopoulos B."/>
            <person name="Baker S."/>
            <person name="Barry K."/>
            <person name="Bills G."/>
            <person name="Bluhm B."/>
            <person name="Cannon C."/>
            <person name="Castanera R."/>
            <person name="Culley D."/>
            <person name="Daum C."/>
            <person name="Ezra D."/>
            <person name="Gonzalez J."/>
            <person name="Henrissat B."/>
            <person name="Kuo A."/>
            <person name="Liang C."/>
            <person name="Lipzen A."/>
            <person name="Lutzoni F."/>
            <person name="Magnuson J."/>
            <person name="Mondo S."/>
            <person name="Nolan M."/>
            <person name="Ohm R."/>
            <person name="Pangilinan J."/>
            <person name="Park H.-J."/>
            <person name="Ramirez L."/>
            <person name="Alfaro M."/>
            <person name="Sun H."/>
            <person name="Tritt A."/>
            <person name="Yoshinaga Y."/>
            <person name="Zwiers L.-H."/>
            <person name="Turgeon B."/>
            <person name="Goodwin S."/>
            <person name="Spatafora J."/>
            <person name="Crous P."/>
            <person name="Grigoriev I."/>
        </authorList>
    </citation>
    <scope>NUCLEOTIDE SEQUENCE</scope>
    <source>
        <strain evidence="7">Tuck. ex Michener</strain>
    </source>
</reference>
<evidence type="ECO:0000256" key="5">
    <source>
        <dbReference type="RuleBase" id="RU000461"/>
    </source>
</evidence>
<comment type="similarity">
    <text evidence="5">Belongs to the cytochrome P450 family.</text>
</comment>
<dbReference type="InterPro" id="IPR002401">
    <property type="entry name" value="Cyt_P450_E_grp-I"/>
</dbReference>
<dbReference type="GO" id="GO:0005506">
    <property type="term" value="F:iron ion binding"/>
    <property type="evidence" value="ECO:0007669"/>
    <property type="project" value="InterPro"/>
</dbReference>
<evidence type="ECO:0000313" key="7">
    <source>
        <dbReference type="EMBL" id="KAF2235468.1"/>
    </source>
</evidence>
<keyword evidence="2 4" id="KW-0479">Metal-binding</keyword>
<dbReference type="InterPro" id="IPR036396">
    <property type="entry name" value="Cyt_P450_sf"/>
</dbReference>